<evidence type="ECO:0000313" key="3">
    <source>
        <dbReference type="Proteomes" id="UP000775872"/>
    </source>
</evidence>
<accession>A0A9P0EJ35</accession>
<keyword evidence="3" id="KW-1185">Reference proteome</keyword>
<name>A0A9P0EJ35_9HYPO</name>
<proteinExistence type="predicted"/>
<comment type="caution">
    <text evidence="2">The sequence shown here is derived from an EMBL/GenBank/DDBJ whole genome shotgun (WGS) entry which is preliminary data.</text>
</comment>
<dbReference type="OrthoDB" id="10443381at2759"/>
<dbReference type="AlphaFoldDB" id="A0A9P0EJ35"/>
<evidence type="ECO:0000313" key="2">
    <source>
        <dbReference type="EMBL" id="CAH0050394.1"/>
    </source>
</evidence>
<keyword evidence="1" id="KW-0732">Signal</keyword>
<feature type="chain" id="PRO_5040268987" evidence="1">
    <location>
        <begin position="22"/>
        <end position="156"/>
    </location>
</feature>
<reference evidence="2" key="1">
    <citation type="submission" date="2021-10" db="EMBL/GenBank/DDBJ databases">
        <authorList>
            <person name="Piombo E."/>
        </authorList>
    </citation>
    <scope>NUCLEOTIDE SEQUENCE</scope>
</reference>
<gene>
    <name evidence="2" type="ORF">CSOL1703_00002366</name>
</gene>
<sequence>MWLFIITIVALFLLWTWITTPTHQIYDGTIETEKAHEEQEQSPSVDPKSVRALCEMSKAMTEHPHFFSALSLDPFAKDFNLIRMGIDHNHEGIKAIRLVFEELEKKAESNLDGPAAALALLDEDSLRIFLSWVEEKPGADGWTVDWEKHCGVELDI</sequence>
<evidence type="ECO:0000256" key="1">
    <source>
        <dbReference type="SAM" id="SignalP"/>
    </source>
</evidence>
<protein>
    <submittedName>
        <fullName evidence="2">Uncharacterized protein</fullName>
    </submittedName>
</protein>
<feature type="signal peptide" evidence="1">
    <location>
        <begin position="1"/>
        <end position="21"/>
    </location>
</feature>
<organism evidence="2 3">
    <name type="scientific">Clonostachys solani</name>
    <dbReference type="NCBI Taxonomy" id="160281"/>
    <lineage>
        <taxon>Eukaryota</taxon>
        <taxon>Fungi</taxon>
        <taxon>Dikarya</taxon>
        <taxon>Ascomycota</taxon>
        <taxon>Pezizomycotina</taxon>
        <taxon>Sordariomycetes</taxon>
        <taxon>Hypocreomycetidae</taxon>
        <taxon>Hypocreales</taxon>
        <taxon>Bionectriaceae</taxon>
        <taxon>Clonostachys</taxon>
    </lineage>
</organism>
<dbReference type="EMBL" id="CABFOC020000035">
    <property type="protein sequence ID" value="CAH0050394.1"/>
    <property type="molecule type" value="Genomic_DNA"/>
</dbReference>
<dbReference type="Proteomes" id="UP000775872">
    <property type="component" value="Unassembled WGS sequence"/>
</dbReference>